<accession>A0AAV2R493</accession>
<dbReference type="Gene3D" id="2.60.40.10">
    <property type="entry name" value="Immunoglobulins"/>
    <property type="match status" value="1"/>
</dbReference>
<dbReference type="Proteomes" id="UP001497623">
    <property type="component" value="Unassembled WGS sequence"/>
</dbReference>
<dbReference type="InterPro" id="IPR003961">
    <property type="entry name" value="FN3_dom"/>
</dbReference>
<evidence type="ECO:0000313" key="1">
    <source>
        <dbReference type="EMBL" id="CAL4112298.1"/>
    </source>
</evidence>
<gene>
    <name evidence="1" type="ORF">MNOR_LOCUS19853</name>
</gene>
<protein>
    <recommendedName>
        <fullName evidence="3">Fibronectin type-III domain-containing protein</fullName>
    </recommendedName>
</protein>
<evidence type="ECO:0008006" key="3">
    <source>
        <dbReference type="Google" id="ProtNLM"/>
    </source>
</evidence>
<dbReference type="CDD" id="cd00063">
    <property type="entry name" value="FN3"/>
    <property type="match status" value="1"/>
</dbReference>
<feature type="non-terminal residue" evidence="1">
    <location>
        <position position="104"/>
    </location>
</feature>
<reference evidence="1 2" key="1">
    <citation type="submission" date="2024-05" db="EMBL/GenBank/DDBJ databases">
        <authorList>
            <person name="Wallberg A."/>
        </authorList>
    </citation>
    <scope>NUCLEOTIDE SEQUENCE [LARGE SCALE GENOMIC DNA]</scope>
</reference>
<dbReference type="AlphaFoldDB" id="A0AAV2R493"/>
<dbReference type="InterPro" id="IPR036116">
    <property type="entry name" value="FN3_sf"/>
</dbReference>
<organism evidence="1 2">
    <name type="scientific">Meganyctiphanes norvegica</name>
    <name type="common">Northern krill</name>
    <name type="synonym">Thysanopoda norvegica</name>
    <dbReference type="NCBI Taxonomy" id="48144"/>
    <lineage>
        <taxon>Eukaryota</taxon>
        <taxon>Metazoa</taxon>
        <taxon>Ecdysozoa</taxon>
        <taxon>Arthropoda</taxon>
        <taxon>Crustacea</taxon>
        <taxon>Multicrustacea</taxon>
        <taxon>Malacostraca</taxon>
        <taxon>Eumalacostraca</taxon>
        <taxon>Eucarida</taxon>
        <taxon>Euphausiacea</taxon>
        <taxon>Euphausiidae</taxon>
        <taxon>Meganyctiphanes</taxon>
    </lineage>
</organism>
<evidence type="ECO:0000313" key="2">
    <source>
        <dbReference type="Proteomes" id="UP001497623"/>
    </source>
</evidence>
<dbReference type="SUPFAM" id="SSF49265">
    <property type="entry name" value="Fibronectin type III"/>
    <property type="match status" value="1"/>
</dbReference>
<keyword evidence="2" id="KW-1185">Reference proteome</keyword>
<sequence length="104" mass="11273">MEQTFTLAVTHSQGGQHTIDQPRVLAYTSTQPNPEFMLSQLEPGVRYILTIMAVNKKGQSQPMRLAIKTQLEIAGKQTSPTAVNLPLHPILAAVSGLIALVLLV</sequence>
<dbReference type="EMBL" id="CAXKWB010014975">
    <property type="protein sequence ID" value="CAL4112298.1"/>
    <property type="molecule type" value="Genomic_DNA"/>
</dbReference>
<name>A0AAV2R493_MEGNR</name>
<proteinExistence type="predicted"/>
<comment type="caution">
    <text evidence="1">The sequence shown here is derived from an EMBL/GenBank/DDBJ whole genome shotgun (WGS) entry which is preliminary data.</text>
</comment>
<dbReference type="InterPro" id="IPR013783">
    <property type="entry name" value="Ig-like_fold"/>
</dbReference>